<name>A0A2B6HNH0_9BACI</name>
<evidence type="ECO:0000313" key="2">
    <source>
        <dbReference type="Proteomes" id="UP000219775"/>
    </source>
</evidence>
<dbReference type="GO" id="GO:0005524">
    <property type="term" value="F:ATP binding"/>
    <property type="evidence" value="ECO:0007669"/>
    <property type="project" value="UniProtKB-KW"/>
</dbReference>
<dbReference type="AlphaFoldDB" id="A0A2B6HNH0"/>
<sequence length="266" mass="30378">MELFDYYKRKGKFKLFIGAGIFLFALWCIYGTWGFVNWGQIIFIVLVSSVFFGIGFWQVRKGNLIQKNTVKSNVTFWDVDTFVVLELPKRNKQFGLYHPDGGYVAGTKIISSNILFSVIPFLNNKDVYGLETSTGEILAYFHTEADGYDWVIYDSNYNQIGMFKEKMIQGFTMIRGSLMTDKATKLSDVEVEFDFIQSTLRTTDGRTLAIGKQGYMPIEWSERFMGLNVPTITLGSNASKNEKMLGLGVLLYSLYTIEIRKNRASV</sequence>
<protein>
    <submittedName>
        <fullName evidence="1">ABC transporter ATP-binding protein</fullName>
    </submittedName>
</protein>
<proteinExistence type="predicted"/>
<reference evidence="1 2" key="1">
    <citation type="submission" date="2017-09" db="EMBL/GenBank/DDBJ databases">
        <title>Large-scale bioinformatics analysis of Bacillus genomes uncovers conserved roles of natural products in bacterial physiology.</title>
        <authorList>
            <consortium name="Agbiome Team Llc"/>
            <person name="Bleich R.M."/>
            <person name="Grubbs K.J."/>
            <person name="Santa Maria K.C."/>
            <person name="Allen S.E."/>
            <person name="Farag S."/>
            <person name="Shank E.A."/>
            <person name="Bowers A."/>
        </authorList>
    </citation>
    <scope>NUCLEOTIDE SEQUENCE [LARGE SCALE GENOMIC DNA]</scope>
    <source>
        <strain evidence="1 2">AFS009893</strain>
    </source>
</reference>
<keyword evidence="1" id="KW-0547">Nucleotide-binding</keyword>
<comment type="caution">
    <text evidence="1">The sequence shown here is derived from an EMBL/GenBank/DDBJ whole genome shotgun (WGS) entry which is preliminary data.</text>
</comment>
<dbReference type="Proteomes" id="UP000219775">
    <property type="component" value="Unassembled WGS sequence"/>
</dbReference>
<keyword evidence="1" id="KW-0067">ATP-binding</keyword>
<gene>
    <name evidence="1" type="ORF">CN613_30130</name>
</gene>
<dbReference type="RefSeq" id="WP_097850459.1">
    <property type="nucleotide sequence ID" value="NZ_NUAS01000181.1"/>
</dbReference>
<dbReference type="EMBL" id="NUDP01000303">
    <property type="protein sequence ID" value="PEM56315.1"/>
    <property type="molecule type" value="Genomic_DNA"/>
</dbReference>
<evidence type="ECO:0000313" key="1">
    <source>
        <dbReference type="EMBL" id="PEM56315.1"/>
    </source>
</evidence>
<organism evidence="1 2">
    <name type="scientific">Bacillus pseudomycoides</name>
    <dbReference type="NCBI Taxonomy" id="64104"/>
    <lineage>
        <taxon>Bacteria</taxon>
        <taxon>Bacillati</taxon>
        <taxon>Bacillota</taxon>
        <taxon>Bacilli</taxon>
        <taxon>Bacillales</taxon>
        <taxon>Bacillaceae</taxon>
        <taxon>Bacillus</taxon>
        <taxon>Bacillus cereus group</taxon>
    </lineage>
</organism>
<accession>A0A2B6HNH0</accession>